<feature type="compositionally biased region" description="Basic and acidic residues" evidence="6">
    <location>
        <begin position="152"/>
        <end position="165"/>
    </location>
</feature>
<feature type="region of interest" description="Disordered" evidence="6">
    <location>
        <begin position="471"/>
        <end position="492"/>
    </location>
</feature>
<name>A0A6B2L0M2_9EUKA</name>
<feature type="region of interest" description="Disordered" evidence="6">
    <location>
        <begin position="435"/>
        <end position="457"/>
    </location>
</feature>
<dbReference type="EMBL" id="GIBP01001547">
    <property type="protein sequence ID" value="NDV30516.1"/>
    <property type="molecule type" value="Transcribed_RNA"/>
</dbReference>
<dbReference type="AlphaFoldDB" id="A0A6B2L0M2"/>
<dbReference type="InterPro" id="IPR010541">
    <property type="entry name" value="Prp3_C"/>
</dbReference>
<keyword evidence="4" id="KW-0539">Nucleus</keyword>
<feature type="domain" description="Small nuclear ribonucleoprotein Prp3 C-terminal" evidence="7">
    <location>
        <begin position="371"/>
        <end position="539"/>
    </location>
</feature>
<evidence type="ECO:0000256" key="4">
    <source>
        <dbReference type="ARBA" id="ARBA00023242"/>
    </source>
</evidence>
<feature type="compositionally biased region" description="Basic and acidic residues" evidence="6">
    <location>
        <begin position="100"/>
        <end position="114"/>
    </location>
</feature>
<dbReference type="PANTHER" id="PTHR14212">
    <property type="entry name" value="U4/U6-ASSOCIATED RNA SPLICING FACTOR-RELATED"/>
    <property type="match status" value="1"/>
</dbReference>
<accession>A0A6B2L0M2</accession>
<feature type="compositionally biased region" description="Basic residues" evidence="6">
    <location>
        <begin position="347"/>
        <end position="358"/>
    </location>
</feature>
<comment type="subcellular location">
    <subcellularLocation>
        <location evidence="1">Nucleus</location>
    </subcellularLocation>
</comment>
<dbReference type="EMBL" id="GIBP01001520">
    <property type="protein sequence ID" value="NDV30489.1"/>
    <property type="molecule type" value="Transcribed_RNA"/>
</dbReference>
<evidence type="ECO:0000256" key="3">
    <source>
        <dbReference type="ARBA" id="ARBA00023187"/>
    </source>
</evidence>
<keyword evidence="2" id="KW-0507">mRNA processing</keyword>
<sequence length="547" mass="62283">MNAVLDPNKAKVLELAESIKRKTKEMLIEKQKIEQQRLEDQKKIKEAELVAKTKTTFTVSDSVGSHPSRELIVDEMGREIDVHGRVLSINRTPELLINKRAKDASTAQKEKERISSNPYYDPSGIKAGVGRRRTRAFNWVTPGTFVKQADELRSELESQQEKPGEEGNGNDLNGTGEGGELEEAELAKEERKSLFGTVPSVEWWDKPFLKIYSAKSDSGGDSNFGYAKDGEPIQVDISTIDNNVLHPVKLKPTAEKPPPPPLPLKLTKKEERRIVKRNRTLRREEEQVKIQLELKEAPPPRVRIANMYRVYGADAMQDPTAIETKVREEIALRAQRHDERNQERKKTPQQKREKRKKKLVEDTTYCTNVCAFKVLHLTNKKRFQVEVNAQQTYLTGCCIIGPGFSIVVVEGGPKGMKRYKKLMLRRIKWEVNDAPKEVPKKEPTEQAMDAEQTNTQEAVVEEPAKVPVEEDGMEITPEEEPEQKPAESGPTIPNRCDLIWEGEVLQAAFSDFQMKTFKSELQVRKFLADRGVVHYWDLAKTFIPPPD</sequence>
<dbReference type="InterPro" id="IPR027104">
    <property type="entry name" value="Prp3"/>
</dbReference>
<evidence type="ECO:0000256" key="2">
    <source>
        <dbReference type="ARBA" id="ARBA00022664"/>
    </source>
</evidence>
<dbReference type="GO" id="GO:0000398">
    <property type="term" value="P:mRNA splicing, via spliceosome"/>
    <property type="evidence" value="ECO:0007669"/>
    <property type="project" value="InterPro"/>
</dbReference>
<dbReference type="Pfam" id="PF06544">
    <property type="entry name" value="Prp3_C"/>
    <property type="match status" value="1"/>
</dbReference>
<reference evidence="9" key="1">
    <citation type="journal article" date="2020" name="J. Eukaryot. Microbiol.">
        <title>De novo Sequencing, Assembly and Annotation of the Transcriptome for the Free-Living Testate Amoeba Arcella intermedia.</title>
        <authorList>
            <person name="Ribeiro G.M."/>
            <person name="Porfirio-Sousa A.L."/>
            <person name="Maurer-Alcala X.X."/>
            <person name="Katz L.A."/>
            <person name="Lahr D.J.G."/>
        </authorList>
    </citation>
    <scope>NUCLEOTIDE SEQUENCE</scope>
</reference>
<feature type="compositionally biased region" description="Acidic residues" evidence="6">
    <location>
        <begin position="471"/>
        <end position="481"/>
    </location>
</feature>
<feature type="region of interest" description="Disordered" evidence="6">
    <location>
        <begin position="333"/>
        <end position="358"/>
    </location>
</feature>
<keyword evidence="3" id="KW-0508">mRNA splicing</keyword>
<dbReference type="InterPro" id="IPR013881">
    <property type="entry name" value="Pre-mRNA_splic_Prp3_dom"/>
</dbReference>
<feature type="domain" description="Pre-mRNA-splicing factor 3" evidence="8">
    <location>
        <begin position="117"/>
        <end position="347"/>
    </location>
</feature>
<dbReference type="Pfam" id="PF08572">
    <property type="entry name" value="PRP3"/>
    <property type="match status" value="1"/>
</dbReference>
<protein>
    <submittedName>
        <fullName evidence="9">Uncharacterized protein</fullName>
    </submittedName>
</protein>
<keyword evidence="5" id="KW-0175">Coiled coil</keyword>
<evidence type="ECO:0000256" key="5">
    <source>
        <dbReference type="SAM" id="Coils"/>
    </source>
</evidence>
<feature type="compositionally biased region" description="Basic and acidic residues" evidence="6">
    <location>
        <begin position="333"/>
        <end position="346"/>
    </location>
</feature>
<proteinExistence type="predicted"/>
<evidence type="ECO:0000256" key="6">
    <source>
        <dbReference type="SAM" id="MobiDB-lite"/>
    </source>
</evidence>
<dbReference type="CDD" id="cd24162">
    <property type="entry name" value="Prp3_C"/>
    <property type="match status" value="1"/>
</dbReference>
<evidence type="ECO:0000313" key="9">
    <source>
        <dbReference type="EMBL" id="NDV30516.1"/>
    </source>
</evidence>
<feature type="compositionally biased region" description="Basic and acidic residues" evidence="6">
    <location>
        <begin position="435"/>
        <end position="444"/>
    </location>
</feature>
<evidence type="ECO:0000259" key="8">
    <source>
        <dbReference type="Pfam" id="PF08572"/>
    </source>
</evidence>
<organism evidence="9">
    <name type="scientific">Arcella intermedia</name>
    <dbReference type="NCBI Taxonomy" id="1963864"/>
    <lineage>
        <taxon>Eukaryota</taxon>
        <taxon>Amoebozoa</taxon>
        <taxon>Tubulinea</taxon>
        <taxon>Elardia</taxon>
        <taxon>Arcellinida</taxon>
        <taxon>Sphaerothecina</taxon>
        <taxon>Arcellidae</taxon>
        <taxon>Arcella</taxon>
    </lineage>
</organism>
<feature type="coiled-coil region" evidence="5">
    <location>
        <begin position="16"/>
        <end position="50"/>
    </location>
</feature>
<dbReference type="GO" id="GO:0046540">
    <property type="term" value="C:U4/U6 x U5 tri-snRNP complex"/>
    <property type="evidence" value="ECO:0007669"/>
    <property type="project" value="InterPro"/>
</dbReference>
<evidence type="ECO:0000259" key="7">
    <source>
        <dbReference type="Pfam" id="PF06544"/>
    </source>
</evidence>
<dbReference type="PANTHER" id="PTHR14212:SF0">
    <property type="entry name" value="U4_U6 SMALL NUCLEAR RIBONUCLEOPROTEIN PRP3"/>
    <property type="match status" value="1"/>
</dbReference>
<evidence type="ECO:0000256" key="1">
    <source>
        <dbReference type="ARBA" id="ARBA00004123"/>
    </source>
</evidence>
<feature type="region of interest" description="Disordered" evidence="6">
    <location>
        <begin position="100"/>
        <end position="122"/>
    </location>
</feature>
<feature type="region of interest" description="Disordered" evidence="6">
    <location>
        <begin position="152"/>
        <end position="188"/>
    </location>
</feature>